<evidence type="ECO:0000256" key="2">
    <source>
        <dbReference type="ARBA" id="ARBA00022475"/>
    </source>
</evidence>
<dbReference type="STRING" id="763034.HMPREF9446_03623"/>
<feature type="transmembrane region" description="Helical" evidence="6">
    <location>
        <begin position="21"/>
        <end position="43"/>
    </location>
</feature>
<keyword evidence="2" id="KW-1003">Cell membrane</keyword>
<dbReference type="HOGENOM" id="CLU_051629_0_0_10"/>
<dbReference type="RefSeq" id="WP_009126830.1">
    <property type="nucleotide sequence ID" value="NZ_GL882692.1"/>
</dbReference>
<gene>
    <name evidence="9" type="ORF">HMPREF9446_03623</name>
</gene>
<feature type="transmembrane region" description="Helical" evidence="6">
    <location>
        <begin position="344"/>
        <end position="370"/>
    </location>
</feature>
<comment type="subcellular location">
    <subcellularLocation>
        <location evidence="1">Cell membrane</location>
        <topology evidence="1">Multi-pass membrane protein</topology>
    </subcellularLocation>
</comment>
<dbReference type="EMBL" id="AFBN01000100">
    <property type="protein sequence ID" value="EGF51242.1"/>
    <property type="molecule type" value="Genomic_DNA"/>
</dbReference>
<evidence type="ECO:0000256" key="6">
    <source>
        <dbReference type="SAM" id="Phobius"/>
    </source>
</evidence>
<keyword evidence="10" id="KW-1185">Reference proteome</keyword>
<dbReference type="eggNOG" id="COG0577">
    <property type="taxonomic scope" value="Bacteria"/>
</dbReference>
<organism evidence="9 10">
    <name type="scientific">Bacteroides fluxus YIT 12057</name>
    <dbReference type="NCBI Taxonomy" id="763034"/>
    <lineage>
        <taxon>Bacteria</taxon>
        <taxon>Pseudomonadati</taxon>
        <taxon>Bacteroidota</taxon>
        <taxon>Bacteroidia</taxon>
        <taxon>Bacteroidales</taxon>
        <taxon>Bacteroidaceae</taxon>
        <taxon>Bacteroides</taxon>
    </lineage>
</organism>
<evidence type="ECO:0000259" key="7">
    <source>
        <dbReference type="Pfam" id="PF02687"/>
    </source>
</evidence>
<evidence type="ECO:0000256" key="5">
    <source>
        <dbReference type="ARBA" id="ARBA00023136"/>
    </source>
</evidence>
<dbReference type="GO" id="GO:0022857">
    <property type="term" value="F:transmembrane transporter activity"/>
    <property type="evidence" value="ECO:0007669"/>
    <property type="project" value="TreeGrafter"/>
</dbReference>
<evidence type="ECO:0000256" key="3">
    <source>
        <dbReference type="ARBA" id="ARBA00022692"/>
    </source>
</evidence>
<protein>
    <submittedName>
        <fullName evidence="9">Efflux ABC transporter, permease protein</fullName>
    </submittedName>
</protein>
<evidence type="ECO:0000259" key="8">
    <source>
        <dbReference type="Pfam" id="PF12704"/>
    </source>
</evidence>
<dbReference type="Pfam" id="PF02687">
    <property type="entry name" value="FtsX"/>
    <property type="match status" value="1"/>
</dbReference>
<dbReference type="Proteomes" id="UP000003416">
    <property type="component" value="Unassembled WGS sequence"/>
</dbReference>
<keyword evidence="5 6" id="KW-0472">Membrane</keyword>
<dbReference type="InterPro" id="IPR003838">
    <property type="entry name" value="ABC3_permease_C"/>
</dbReference>
<evidence type="ECO:0000313" key="9">
    <source>
        <dbReference type="EMBL" id="EGF51242.1"/>
    </source>
</evidence>
<evidence type="ECO:0000256" key="4">
    <source>
        <dbReference type="ARBA" id="ARBA00022989"/>
    </source>
</evidence>
<dbReference type="PANTHER" id="PTHR30572:SF18">
    <property type="entry name" value="ABC-TYPE MACROLIDE FAMILY EXPORT SYSTEM PERMEASE COMPONENT 2"/>
    <property type="match status" value="1"/>
</dbReference>
<feature type="domain" description="MacB-like periplasmic core" evidence="8">
    <location>
        <begin position="20"/>
        <end position="247"/>
    </location>
</feature>
<dbReference type="Pfam" id="PF12704">
    <property type="entry name" value="MacB_PCD"/>
    <property type="match status" value="1"/>
</dbReference>
<evidence type="ECO:0000256" key="1">
    <source>
        <dbReference type="ARBA" id="ARBA00004651"/>
    </source>
</evidence>
<accession>F3PXX5</accession>
<keyword evidence="3 6" id="KW-0812">Transmembrane</keyword>
<reference evidence="9 10" key="1">
    <citation type="submission" date="2011-02" db="EMBL/GenBank/DDBJ databases">
        <authorList>
            <person name="Weinstock G."/>
            <person name="Sodergren E."/>
            <person name="Clifton S."/>
            <person name="Fulton L."/>
            <person name="Fulton B."/>
            <person name="Courtney L."/>
            <person name="Fronick C."/>
            <person name="Harrison M."/>
            <person name="Strong C."/>
            <person name="Farmer C."/>
            <person name="Delahaunty K."/>
            <person name="Markovic C."/>
            <person name="Hall O."/>
            <person name="Minx P."/>
            <person name="Tomlinson C."/>
            <person name="Mitreva M."/>
            <person name="Hou S."/>
            <person name="Chen J."/>
            <person name="Wollam A."/>
            <person name="Pepin K.H."/>
            <person name="Johnson M."/>
            <person name="Bhonagiri V."/>
            <person name="Zhang X."/>
            <person name="Suruliraj S."/>
            <person name="Warren W."/>
            <person name="Chinwalla A."/>
            <person name="Mardis E.R."/>
            <person name="Wilson R.K."/>
        </authorList>
    </citation>
    <scope>NUCLEOTIDE SEQUENCE [LARGE SCALE GENOMIC DNA]</scope>
    <source>
        <strain evidence="9 10">YIT 12057</strain>
    </source>
</reference>
<dbReference type="AlphaFoldDB" id="F3PXX5"/>
<evidence type="ECO:0000313" key="10">
    <source>
        <dbReference type="Proteomes" id="UP000003416"/>
    </source>
</evidence>
<dbReference type="GO" id="GO:0005886">
    <property type="term" value="C:plasma membrane"/>
    <property type="evidence" value="ECO:0007669"/>
    <property type="project" value="UniProtKB-SubCell"/>
</dbReference>
<keyword evidence="4 6" id="KW-1133">Transmembrane helix</keyword>
<proteinExistence type="predicted"/>
<feature type="transmembrane region" description="Helical" evidence="6">
    <location>
        <begin position="390"/>
        <end position="417"/>
    </location>
</feature>
<feature type="transmembrane region" description="Helical" evidence="6">
    <location>
        <begin position="288"/>
        <end position="308"/>
    </location>
</feature>
<dbReference type="GeneID" id="86050979"/>
<comment type="caution">
    <text evidence="9">The sequence shown here is derived from an EMBL/GenBank/DDBJ whole genome shotgun (WGS) entry which is preliminary data.</text>
</comment>
<dbReference type="InterPro" id="IPR050250">
    <property type="entry name" value="Macrolide_Exporter_MacB"/>
</dbReference>
<sequence>MIKLYLKQAWMLMKQNKLFTGIYVVGTGLSIALVMTMFIIFYVKFAPIYPEYNRDRTLVMKNMKRYPKGKPDNWNCNGGVAYQVVKDMLPGLPHVEAVGGGLSDFMGDNKVTLPNKELLPVSTYYADAGFWRVFTFRFLGGKPFTKADVEASMPVAVLSEGLAKRLFATADATGRHFLYNGKDFRVTGVVEDVSNATPETAGDLWVPILHAPWMTVESKRGLLGNTYAYILVDDAANKETVRREVQDVIRKYNLQDKEYDHDIMGQPDNYITSTFRQDVSKVPDMTEIAKSFCYILLALLFIPALNLSGMISSRMHQRLCEVGVRKAYGATRMQLMNQVLCENLLLTVIGGIVGLLISYLIVLTASDWILTLFDKRIADPTKNMTLTTEMLFNPIVFSIAFGLCVVLNVISALVPAASALRHTIIRSLNTNR</sequence>
<name>F3PXX5_9BACE</name>
<feature type="domain" description="ABC3 transporter permease C-terminal" evidence="7">
    <location>
        <begin position="296"/>
        <end position="423"/>
    </location>
</feature>
<dbReference type="InterPro" id="IPR025857">
    <property type="entry name" value="MacB_PCD"/>
</dbReference>
<dbReference type="PANTHER" id="PTHR30572">
    <property type="entry name" value="MEMBRANE COMPONENT OF TRANSPORTER-RELATED"/>
    <property type="match status" value="1"/>
</dbReference>